<keyword evidence="6" id="KW-1185">Reference proteome</keyword>
<dbReference type="RefSeq" id="WP_108963541.1">
    <property type="nucleotide sequence ID" value="NZ_QEFB01000017.1"/>
</dbReference>
<keyword evidence="1" id="KW-0597">Phosphoprotein</keyword>
<dbReference type="Proteomes" id="UP000244962">
    <property type="component" value="Unassembled WGS sequence"/>
</dbReference>
<dbReference type="InterPro" id="IPR000253">
    <property type="entry name" value="FHA_dom"/>
</dbReference>
<protein>
    <submittedName>
        <fullName evidence="5">FHA domain-containing protein</fullName>
    </submittedName>
</protein>
<evidence type="ECO:0000313" key="5">
    <source>
        <dbReference type="EMBL" id="PWC05988.1"/>
    </source>
</evidence>
<dbReference type="SUPFAM" id="SSF49879">
    <property type="entry name" value="SMAD/FHA domain"/>
    <property type="match status" value="1"/>
</dbReference>
<gene>
    <name evidence="5" type="ORF">DF223_13185</name>
</gene>
<dbReference type="InterPro" id="IPR032030">
    <property type="entry name" value="YscD_cytoplasmic_dom"/>
</dbReference>
<feature type="compositionally biased region" description="Low complexity" evidence="2">
    <location>
        <begin position="41"/>
        <end position="70"/>
    </location>
</feature>
<accession>A0A2U1TAR2</accession>
<evidence type="ECO:0000313" key="6">
    <source>
        <dbReference type="Proteomes" id="UP000244962"/>
    </source>
</evidence>
<dbReference type="InterPro" id="IPR050923">
    <property type="entry name" value="Cell_Proc_Reg/RNA_Proc"/>
</dbReference>
<comment type="caution">
    <text evidence="5">The sequence shown here is derived from an EMBL/GenBank/DDBJ whole genome shotgun (WGS) entry which is preliminary data.</text>
</comment>
<evidence type="ECO:0000256" key="3">
    <source>
        <dbReference type="SAM" id="Phobius"/>
    </source>
</evidence>
<evidence type="ECO:0000259" key="4">
    <source>
        <dbReference type="PROSITE" id="PS50006"/>
    </source>
</evidence>
<evidence type="ECO:0000256" key="2">
    <source>
        <dbReference type="SAM" id="MobiDB-lite"/>
    </source>
</evidence>
<dbReference type="PROSITE" id="PS50006">
    <property type="entry name" value="FHA_DOMAIN"/>
    <property type="match status" value="1"/>
</dbReference>
<dbReference type="AlphaFoldDB" id="A0A2U1TAR2"/>
<reference evidence="6" key="1">
    <citation type="submission" date="2018-04" db="EMBL/GenBank/DDBJ databases">
        <authorList>
            <person name="Liu S."/>
            <person name="Wang Z."/>
            <person name="Li J."/>
        </authorList>
    </citation>
    <scope>NUCLEOTIDE SEQUENCE [LARGE SCALE GENOMIC DNA]</scope>
    <source>
        <strain evidence="6">622</strain>
    </source>
</reference>
<dbReference type="EMBL" id="QEFB01000017">
    <property type="protein sequence ID" value="PWC05988.1"/>
    <property type="molecule type" value="Genomic_DNA"/>
</dbReference>
<dbReference type="PANTHER" id="PTHR23308">
    <property type="entry name" value="NUCLEAR INHIBITOR OF PROTEIN PHOSPHATASE-1"/>
    <property type="match status" value="1"/>
</dbReference>
<keyword evidence="3" id="KW-1133">Transmembrane helix</keyword>
<keyword evidence="3" id="KW-0472">Membrane</keyword>
<sequence>MSELTLLVLRIGFLVLLWLFVFAIVYALRSDLFGQTPRKTPAAAAGASPAPVQNSAPRAPVVPPRAAAAPPSLPPQPRKNEKATIHNVSRLVITAGPKEGLEVSLGRDPLTIGRAPDSGLVIRDDYTSTHHAKLLLWNEDWMIQDLDSTNGTFLGGKRISAPTQITLGTPIKVGATSFELRR</sequence>
<keyword evidence="3" id="KW-0812">Transmembrane</keyword>
<name>A0A2U1TAR2_9MICO</name>
<dbReference type="InterPro" id="IPR008984">
    <property type="entry name" value="SMAD_FHA_dom_sf"/>
</dbReference>
<feature type="region of interest" description="Disordered" evidence="2">
    <location>
        <begin position="38"/>
        <end position="81"/>
    </location>
</feature>
<feature type="domain" description="FHA" evidence="4">
    <location>
        <begin position="110"/>
        <end position="159"/>
    </location>
</feature>
<evidence type="ECO:0000256" key="1">
    <source>
        <dbReference type="ARBA" id="ARBA00022553"/>
    </source>
</evidence>
<organism evidence="5 6">
    <name type="scientific">Mycetocola zhujimingii</name>
    <dbReference type="NCBI Taxonomy" id="2079792"/>
    <lineage>
        <taxon>Bacteria</taxon>
        <taxon>Bacillati</taxon>
        <taxon>Actinomycetota</taxon>
        <taxon>Actinomycetes</taxon>
        <taxon>Micrococcales</taxon>
        <taxon>Microbacteriaceae</taxon>
        <taxon>Mycetocola</taxon>
    </lineage>
</organism>
<feature type="transmembrane region" description="Helical" evidence="3">
    <location>
        <begin position="6"/>
        <end position="28"/>
    </location>
</feature>
<dbReference type="Gene3D" id="2.60.200.20">
    <property type="match status" value="1"/>
</dbReference>
<dbReference type="Pfam" id="PF16697">
    <property type="entry name" value="Yop-YscD_cpl"/>
    <property type="match status" value="1"/>
</dbReference>
<proteinExistence type="predicted"/>
<dbReference type="SMART" id="SM00240">
    <property type="entry name" value="FHA"/>
    <property type="match status" value="1"/>
</dbReference>